<dbReference type="AlphaFoldDB" id="A0A4S8FB48"/>
<dbReference type="PIRSF" id="PIRSF000513">
    <property type="entry name" value="Thz_kinase"/>
    <property type="match status" value="1"/>
</dbReference>
<evidence type="ECO:0000256" key="7">
    <source>
        <dbReference type="ARBA" id="ARBA00022777"/>
    </source>
</evidence>
<keyword evidence="9 11" id="KW-0460">Magnesium</keyword>
<dbReference type="EMBL" id="STFG01000003">
    <property type="protein sequence ID" value="THU04065.1"/>
    <property type="molecule type" value="Genomic_DNA"/>
</dbReference>
<evidence type="ECO:0000256" key="12">
    <source>
        <dbReference type="SAM" id="MobiDB-lite"/>
    </source>
</evidence>
<evidence type="ECO:0000256" key="6">
    <source>
        <dbReference type="ARBA" id="ARBA00022741"/>
    </source>
</evidence>
<evidence type="ECO:0000256" key="10">
    <source>
        <dbReference type="ARBA" id="ARBA00022977"/>
    </source>
</evidence>
<evidence type="ECO:0000256" key="2">
    <source>
        <dbReference type="ARBA" id="ARBA00001946"/>
    </source>
</evidence>
<keyword evidence="14" id="KW-1185">Reference proteome</keyword>
<comment type="catalytic activity">
    <reaction evidence="1 11">
        <text>5-(2-hydroxyethyl)-4-methylthiazole + ATP = 4-methyl-5-(2-phosphooxyethyl)-thiazole + ADP + H(+)</text>
        <dbReference type="Rhea" id="RHEA:24212"/>
        <dbReference type="ChEBI" id="CHEBI:15378"/>
        <dbReference type="ChEBI" id="CHEBI:17957"/>
        <dbReference type="ChEBI" id="CHEBI:30616"/>
        <dbReference type="ChEBI" id="CHEBI:58296"/>
        <dbReference type="ChEBI" id="CHEBI:456216"/>
        <dbReference type="EC" id="2.7.1.50"/>
    </reaction>
</comment>
<protein>
    <recommendedName>
        <fullName evidence="11">Hydroxyethylthiazole kinase</fullName>
        <ecNumber evidence="11">2.7.1.50</ecNumber>
    </recommendedName>
    <alternativeName>
        <fullName evidence="11">4-methyl-5-beta-hydroxyethylthiazole kinase</fullName>
        <shortName evidence="11">TH kinase</shortName>
        <shortName evidence="11">Thz kinase</shortName>
    </alternativeName>
</protein>
<name>A0A4S8FB48_9BURK</name>
<comment type="cofactor">
    <cofactor evidence="2 11">
        <name>Mg(2+)</name>
        <dbReference type="ChEBI" id="CHEBI:18420"/>
    </cofactor>
</comment>
<feature type="binding site" evidence="11">
    <location>
        <position position="191"/>
    </location>
    <ligand>
        <name>ATP</name>
        <dbReference type="ChEBI" id="CHEBI:30616"/>
    </ligand>
</feature>
<evidence type="ECO:0000256" key="9">
    <source>
        <dbReference type="ARBA" id="ARBA00022842"/>
    </source>
</evidence>
<evidence type="ECO:0000256" key="4">
    <source>
        <dbReference type="ARBA" id="ARBA00022679"/>
    </source>
</evidence>
<dbReference type="InterPro" id="IPR000417">
    <property type="entry name" value="Hyethyz_kinase"/>
</dbReference>
<reference evidence="13 14" key="1">
    <citation type="journal article" date="2015" name="Antonie Van Leeuwenhoek">
        <title>Lampropedia puyangensis sp. nov., isolated from symptomatic bark of Populus ? euramericana canker and emended description of Lampropedia hyalina (Ehrenberg 1832) Lee et al. 2004.</title>
        <authorList>
            <person name="Li Y."/>
            <person name="Wang T."/>
            <person name="Piao C.G."/>
            <person name="Wang L.F."/>
            <person name="Tian G.Z."/>
            <person name="Zhu T.H."/>
            <person name="Guo M.W."/>
        </authorList>
    </citation>
    <scope>NUCLEOTIDE SEQUENCE [LARGE SCALE GENOMIC DNA]</scope>
    <source>
        <strain evidence="13 14">2-bin</strain>
    </source>
</reference>
<dbReference type="GO" id="GO:0000287">
    <property type="term" value="F:magnesium ion binding"/>
    <property type="evidence" value="ECO:0007669"/>
    <property type="project" value="UniProtKB-UniRule"/>
</dbReference>
<evidence type="ECO:0000256" key="11">
    <source>
        <dbReference type="HAMAP-Rule" id="MF_00228"/>
    </source>
</evidence>
<keyword evidence="10 11" id="KW-0784">Thiamine biosynthesis</keyword>
<evidence type="ECO:0000256" key="5">
    <source>
        <dbReference type="ARBA" id="ARBA00022723"/>
    </source>
</evidence>
<evidence type="ECO:0000256" key="1">
    <source>
        <dbReference type="ARBA" id="ARBA00001771"/>
    </source>
</evidence>
<feature type="binding site" evidence="11">
    <location>
        <position position="145"/>
    </location>
    <ligand>
        <name>ATP</name>
        <dbReference type="ChEBI" id="CHEBI:30616"/>
    </ligand>
</feature>
<comment type="caution">
    <text evidence="13">The sequence shown here is derived from an EMBL/GenBank/DDBJ whole genome shotgun (WGS) entry which is preliminary data.</text>
</comment>
<keyword evidence="5 11" id="KW-0479">Metal-binding</keyword>
<keyword evidence="4 11" id="KW-0808">Transferase</keyword>
<feature type="binding site" evidence="11">
    <location>
        <position position="218"/>
    </location>
    <ligand>
        <name>substrate</name>
    </ligand>
</feature>
<dbReference type="InterPro" id="IPR029056">
    <property type="entry name" value="Ribokinase-like"/>
</dbReference>
<dbReference type="OrthoDB" id="8909021at2"/>
<feature type="compositionally biased region" description="Low complexity" evidence="12">
    <location>
        <begin position="1"/>
        <end position="16"/>
    </location>
</feature>
<dbReference type="PRINTS" id="PR01099">
    <property type="entry name" value="HYETHTZKNASE"/>
</dbReference>
<dbReference type="Gene3D" id="3.40.1190.20">
    <property type="match status" value="1"/>
</dbReference>
<accession>A0A4S8FB48</accession>
<dbReference type="Proteomes" id="UP000308917">
    <property type="component" value="Unassembled WGS sequence"/>
</dbReference>
<dbReference type="RefSeq" id="WP_136572631.1">
    <property type="nucleotide sequence ID" value="NZ_STFG01000003.1"/>
</dbReference>
<comment type="similarity">
    <text evidence="11">Belongs to the Thz kinase family.</text>
</comment>
<evidence type="ECO:0000256" key="8">
    <source>
        <dbReference type="ARBA" id="ARBA00022840"/>
    </source>
</evidence>
<dbReference type="GO" id="GO:0009229">
    <property type="term" value="P:thiamine diphosphate biosynthetic process"/>
    <property type="evidence" value="ECO:0007669"/>
    <property type="project" value="UniProtKB-UniRule"/>
</dbReference>
<dbReference type="UniPathway" id="UPA00060">
    <property type="reaction ID" value="UER00139"/>
</dbReference>
<feature type="binding site" evidence="11">
    <location>
        <position position="70"/>
    </location>
    <ligand>
        <name>substrate</name>
    </ligand>
</feature>
<dbReference type="GO" id="GO:0009228">
    <property type="term" value="P:thiamine biosynthetic process"/>
    <property type="evidence" value="ECO:0007669"/>
    <property type="project" value="UniProtKB-KW"/>
</dbReference>
<evidence type="ECO:0000313" key="14">
    <source>
        <dbReference type="Proteomes" id="UP000308917"/>
    </source>
</evidence>
<dbReference type="CDD" id="cd01170">
    <property type="entry name" value="THZ_kinase"/>
    <property type="match status" value="1"/>
</dbReference>
<comment type="function">
    <text evidence="11">Catalyzes the phosphorylation of the hydroxyl group of 4-methyl-5-beta-hydroxyethylthiazole (THZ).</text>
</comment>
<organism evidence="13 14">
    <name type="scientific">Lampropedia puyangensis</name>
    <dbReference type="NCBI Taxonomy" id="1330072"/>
    <lineage>
        <taxon>Bacteria</taxon>
        <taxon>Pseudomonadati</taxon>
        <taxon>Pseudomonadota</taxon>
        <taxon>Betaproteobacteria</taxon>
        <taxon>Burkholderiales</taxon>
        <taxon>Comamonadaceae</taxon>
        <taxon>Lampropedia</taxon>
    </lineage>
</organism>
<sequence length="292" mass="29790">MTSATPPSNNTSLTSSQAQQPLSESALRALAATAIEQIGKKQPLVQVITNSVVTNFTANALLAIGAAPAMVDIPQEAGPFATLASGLLINLGTPTPTQAQAALEAAQAAHHAQTPWVLDPVAVGILPVRTALAQQLLDFKPNVVRGNASEILAVSGQSAGGRGVDTTNTVEQAQQAAVALALRIQGIVAISGPEDFVTDGHRHIRLGNGSALLTKVTGGGCALGSVMAAYLGSSPSPSTYFEYTCAAILAYTIAAEQAAAQAQGPGSFALHFIDRLAQVSAHDIHIHAKISI</sequence>
<gene>
    <name evidence="11 13" type="primary">thiM</name>
    <name evidence="13" type="ORF">E9531_04890</name>
</gene>
<keyword evidence="7 11" id="KW-0418">Kinase</keyword>
<comment type="pathway">
    <text evidence="3 11">Cofactor biosynthesis; thiamine diphosphate biosynthesis; 4-methyl-5-(2-phosphoethyl)-thiazole from 5-(2-hydroxyethyl)-4-methylthiazole: step 1/1.</text>
</comment>
<dbReference type="SUPFAM" id="SSF53613">
    <property type="entry name" value="Ribokinase-like"/>
    <property type="match status" value="1"/>
</dbReference>
<keyword evidence="8 11" id="KW-0067">ATP-binding</keyword>
<dbReference type="Pfam" id="PF02110">
    <property type="entry name" value="HK"/>
    <property type="match status" value="1"/>
</dbReference>
<evidence type="ECO:0000313" key="13">
    <source>
        <dbReference type="EMBL" id="THU04065.1"/>
    </source>
</evidence>
<dbReference type="NCBIfam" id="NF006830">
    <property type="entry name" value="PRK09355.1"/>
    <property type="match status" value="1"/>
</dbReference>
<dbReference type="GO" id="GO:0005524">
    <property type="term" value="F:ATP binding"/>
    <property type="evidence" value="ECO:0007669"/>
    <property type="project" value="UniProtKB-UniRule"/>
</dbReference>
<proteinExistence type="inferred from homology"/>
<dbReference type="EC" id="2.7.1.50" evidence="11"/>
<dbReference type="HAMAP" id="MF_00228">
    <property type="entry name" value="Thz_kinase"/>
    <property type="match status" value="1"/>
</dbReference>
<keyword evidence="6 11" id="KW-0547">Nucleotide-binding</keyword>
<feature type="region of interest" description="Disordered" evidence="12">
    <location>
        <begin position="1"/>
        <end position="20"/>
    </location>
</feature>
<evidence type="ECO:0000256" key="3">
    <source>
        <dbReference type="ARBA" id="ARBA00004868"/>
    </source>
</evidence>
<dbReference type="GO" id="GO:0004417">
    <property type="term" value="F:hydroxyethylthiazole kinase activity"/>
    <property type="evidence" value="ECO:0007669"/>
    <property type="project" value="UniProtKB-UniRule"/>
</dbReference>